<proteinExistence type="predicted"/>
<keyword evidence="2" id="KW-1185">Reference proteome</keyword>
<accession>A0ABV3ZLM0</accession>
<dbReference type="InterPro" id="IPR014127">
    <property type="entry name" value="CHP02757"/>
</dbReference>
<dbReference type="NCBIfam" id="TIGR02757">
    <property type="entry name" value="TIGR02757 family protein"/>
    <property type="match status" value="1"/>
</dbReference>
<dbReference type="RefSeq" id="WP_369332192.1">
    <property type="nucleotide sequence ID" value="NZ_JAULBC010000010.1"/>
</dbReference>
<dbReference type="SUPFAM" id="SSF48150">
    <property type="entry name" value="DNA-glycosylase"/>
    <property type="match status" value="1"/>
</dbReference>
<evidence type="ECO:0000313" key="1">
    <source>
        <dbReference type="EMBL" id="MEX6690777.1"/>
    </source>
</evidence>
<evidence type="ECO:0000313" key="2">
    <source>
        <dbReference type="Proteomes" id="UP001560573"/>
    </source>
</evidence>
<protein>
    <submittedName>
        <fullName evidence="1">TIGR02757 family protein</fullName>
    </submittedName>
</protein>
<sequence>MDETKKLRDFLNKKVEEYDRPQFIKDDPICIPHMFTKKQDIEVAGFFASIFAWGNRTIIINKSKELMRLMDNAPHDFILQHTESDLKKLLHFKHRTFNTTDLLYFVEFLAHHYQQHESLESAFLMYADKIAPQKGGGMAEAMLISFHHYFFSLEFVPPRTRKHIATPEKNSNCKRLNMFLRWMVRRDNNGVDFGIWENIDPSVLICPVDLHVARVAKRFNLLQQKQINWPAAVELTQYLRQLDPLDPVKYDFALFGLGVIEKYV</sequence>
<comment type="caution">
    <text evidence="1">The sequence shown here is derived from an EMBL/GenBank/DDBJ whole genome shotgun (WGS) entry which is preliminary data.</text>
</comment>
<dbReference type="InterPro" id="IPR011257">
    <property type="entry name" value="DNA_glycosylase"/>
</dbReference>
<gene>
    <name evidence="1" type="ORF">QTN47_24935</name>
</gene>
<reference evidence="1 2" key="1">
    <citation type="submission" date="2023-07" db="EMBL/GenBank/DDBJ databases">
        <authorList>
            <person name="Lian W.-H."/>
        </authorList>
    </citation>
    <scope>NUCLEOTIDE SEQUENCE [LARGE SCALE GENOMIC DNA]</scope>
    <source>
        <strain evidence="1 2">SYSU DXS3180</strain>
    </source>
</reference>
<dbReference type="Pfam" id="PF09674">
    <property type="entry name" value="DUF2400"/>
    <property type="match status" value="1"/>
</dbReference>
<dbReference type="EMBL" id="JAULBC010000010">
    <property type="protein sequence ID" value="MEX6690777.1"/>
    <property type="molecule type" value="Genomic_DNA"/>
</dbReference>
<dbReference type="Proteomes" id="UP001560573">
    <property type="component" value="Unassembled WGS sequence"/>
</dbReference>
<name>A0ABV3ZLM0_9BACT</name>
<organism evidence="1 2">
    <name type="scientific">Danxiaibacter flavus</name>
    <dbReference type="NCBI Taxonomy" id="3049108"/>
    <lineage>
        <taxon>Bacteria</taxon>
        <taxon>Pseudomonadati</taxon>
        <taxon>Bacteroidota</taxon>
        <taxon>Chitinophagia</taxon>
        <taxon>Chitinophagales</taxon>
        <taxon>Chitinophagaceae</taxon>
        <taxon>Danxiaibacter</taxon>
    </lineage>
</organism>